<reference evidence="7 8" key="1">
    <citation type="submission" date="2020-01" db="EMBL/GenBank/DDBJ databases">
        <title>Draft genome sequence of Aspergillus udagawae IFM 46972.</title>
        <authorList>
            <person name="Takahashi H."/>
            <person name="Yaguchi T."/>
        </authorList>
    </citation>
    <scope>NUCLEOTIDE SEQUENCE [LARGE SCALE GENOMIC DNA]</scope>
    <source>
        <strain evidence="7 8">IFM 46972</strain>
    </source>
</reference>
<evidence type="ECO:0000256" key="1">
    <source>
        <dbReference type="ARBA" id="ARBA00023015"/>
    </source>
</evidence>
<gene>
    <name evidence="7" type="ORF">IFM46972_01216</name>
</gene>
<feature type="region of interest" description="Disordered" evidence="5">
    <location>
        <begin position="46"/>
        <end position="78"/>
    </location>
</feature>
<dbReference type="PROSITE" id="PS50048">
    <property type="entry name" value="ZN2_CY6_FUNGAL_2"/>
    <property type="match status" value="1"/>
</dbReference>
<comment type="caution">
    <text evidence="7">The sequence shown here is derived from an EMBL/GenBank/DDBJ whole genome shotgun (WGS) entry which is preliminary data.</text>
</comment>
<dbReference type="GO" id="GO:0003677">
    <property type="term" value="F:DNA binding"/>
    <property type="evidence" value="ECO:0007669"/>
    <property type="project" value="UniProtKB-KW"/>
</dbReference>
<sequence length="406" mass="46166">MPTRRSHKKSRNGCEQCKKRRVKCNEQDPCSNCSARGMHCSYERRSSPLSRGYGSDISMSNSASEVRDDRTCPNSGPSSLREDVYGSFYQKMTKLALSSEWTGRDPELMHHYSLYTSRSIARRLEMQEVWQVDIPTIAYSYEFLMHGILALSSLHIAYSCPEKYSSYLKSSRYHITLALPSFRKALLSPTAENCCALFASSSIIMVYTFASPAEPDSPGISATLNSVIELFKLCRGIMALESFMVTIQNSPLRPLFRQEFAVPISVAKEEPNNLFSDIGIQLQQLTYFVEAEVPDLEQRTACSHALHQLEFSFKCIENAELPLECGMIYIWPLSVREDFIFLSKEMNVAALVLMAYYSAQLCAFRDYWFVGQRAQMLFSEIAAALPGRLSTWLDWPKNVIYHDLGM</sequence>
<dbReference type="PROSITE" id="PS00463">
    <property type="entry name" value="ZN2_CY6_FUNGAL_1"/>
    <property type="match status" value="1"/>
</dbReference>
<dbReference type="GO" id="GO:0001228">
    <property type="term" value="F:DNA-binding transcription activator activity, RNA polymerase II-specific"/>
    <property type="evidence" value="ECO:0007669"/>
    <property type="project" value="TreeGrafter"/>
</dbReference>
<dbReference type="InterPro" id="IPR021858">
    <property type="entry name" value="Fun_TF"/>
</dbReference>
<name>A0A8H3N4C2_9EURO</name>
<dbReference type="GO" id="GO:0008270">
    <property type="term" value="F:zinc ion binding"/>
    <property type="evidence" value="ECO:0007669"/>
    <property type="project" value="InterPro"/>
</dbReference>
<dbReference type="PANTHER" id="PTHR47784">
    <property type="entry name" value="STEROL UPTAKE CONTROL PROTEIN 2"/>
    <property type="match status" value="1"/>
</dbReference>
<evidence type="ECO:0000256" key="5">
    <source>
        <dbReference type="SAM" id="MobiDB-lite"/>
    </source>
</evidence>
<proteinExistence type="predicted"/>
<evidence type="ECO:0000256" key="4">
    <source>
        <dbReference type="ARBA" id="ARBA00023242"/>
    </source>
</evidence>
<accession>A0A8H3N4C2</accession>
<dbReference type="Proteomes" id="UP000465221">
    <property type="component" value="Unassembled WGS sequence"/>
</dbReference>
<dbReference type="SUPFAM" id="SSF57701">
    <property type="entry name" value="Zn2/Cys6 DNA-binding domain"/>
    <property type="match status" value="1"/>
</dbReference>
<evidence type="ECO:0000256" key="2">
    <source>
        <dbReference type="ARBA" id="ARBA00023125"/>
    </source>
</evidence>
<keyword evidence="4" id="KW-0539">Nucleus</keyword>
<dbReference type="Pfam" id="PF11951">
    <property type="entry name" value="Fungal_trans_2"/>
    <property type="match status" value="1"/>
</dbReference>
<dbReference type="EMBL" id="BLKC01000005">
    <property type="protein sequence ID" value="GFF24887.1"/>
    <property type="molecule type" value="Genomic_DNA"/>
</dbReference>
<dbReference type="CDD" id="cd00067">
    <property type="entry name" value="GAL4"/>
    <property type="match status" value="1"/>
</dbReference>
<evidence type="ECO:0000313" key="7">
    <source>
        <dbReference type="EMBL" id="GFF24887.1"/>
    </source>
</evidence>
<keyword evidence="2" id="KW-0238">DNA-binding</keyword>
<evidence type="ECO:0000313" key="8">
    <source>
        <dbReference type="Proteomes" id="UP000465221"/>
    </source>
</evidence>
<keyword evidence="1" id="KW-0805">Transcription regulation</keyword>
<dbReference type="AlphaFoldDB" id="A0A8H3N4C2"/>
<feature type="domain" description="Zn(2)-C6 fungal-type" evidence="6">
    <location>
        <begin position="13"/>
        <end position="42"/>
    </location>
</feature>
<dbReference type="InterPro" id="IPR036864">
    <property type="entry name" value="Zn2-C6_fun-type_DNA-bd_sf"/>
</dbReference>
<evidence type="ECO:0000259" key="6">
    <source>
        <dbReference type="PROSITE" id="PS50048"/>
    </source>
</evidence>
<protein>
    <recommendedName>
        <fullName evidence="6">Zn(2)-C6 fungal-type domain-containing protein</fullName>
    </recommendedName>
</protein>
<dbReference type="InterPro" id="IPR053157">
    <property type="entry name" value="Sterol_Uptake_Regulator"/>
</dbReference>
<dbReference type="SMART" id="SM00066">
    <property type="entry name" value="GAL4"/>
    <property type="match status" value="1"/>
</dbReference>
<evidence type="ECO:0000256" key="3">
    <source>
        <dbReference type="ARBA" id="ARBA00023163"/>
    </source>
</evidence>
<dbReference type="Pfam" id="PF00172">
    <property type="entry name" value="Zn_clus"/>
    <property type="match status" value="1"/>
</dbReference>
<dbReference type="Gene3D" id="4.10.240.10">
    <property type="entry name" value="Zn(2)-C6 fungal-type DNA-binding domain"/>
    <property type="match status" value="1"/>
</dbReference>
<dbReference type="PANTHER" id="PTHR47784:SF5">
    <property type="entry name" value="STEROL UPTAKE CONTROL PROTEIN 2"/>
    <property type="match status" value="1"/>
</dbReference>
<keyword evidence="3" id="KW-0804">Transcription</keyword>
<organism evidence="7 8">
    <name type="scientific">Aspergillus udagawae</name>
    <dbReference type="NCBI Taxonomy" id="91492"/>
    <lineage>
        <taxon>Eukaryota</taxon>
        <taxon>Fungi</taxon>
        <taxon>Dikarya</taxon>
        <taxon>Ascomycota</taxon>
        <taxon>Pezizomycotina</taxon>
        <taxon>Eurotiomycetes</taxon>
        <taxon>Eurotiomycetidae</taxon>
        <taxon>Eurotiales</taxon>
        <taxon>Aspergillaceae</taxon>
        <taxon>Aspergillus</taxon>
        <taxon>Aspergillus subgen. Fumigati</taxon>
    </lineage>
</organism>
<dbReference type="InterPro" id="IPR001138">
    <property type="entry name" value="Zn2Cys6_DnaBD"/>
</dbReference>